<dbReference type="OrthoDB" id="6978364at2"/>
<reference evidence="2 3" key="1">
    <citation type="submission" date="2017-06" db="EMBL/GenBank/DDBJ databases">
        <authorList>
            <person name="Kim H.J."/>
            <person name="Triplett B.A."/>
        </authorList>
    </citation>
    <scope>NUCLEOTIDE SEQUENCE [LARGE SCALE GENOMIC DNA]</scope>
    <source>
        <strain evidence="2 3">U15</strain>
    </source>
</reference>
<dbReference type="RefSeq" id="WP_089401490.1">
    <property type="nucleotide sequence ID" value="NZ_FZOT01000023.1"/>
</dbReference>
<dbReference type="EMBL" id="FZOT01000023">
    <property type="protein sequence ID" value="SNT30397.1"/>
    <property type="molecule type" value="Genomic_DNA"/>
</dbReference>
<keyword evidence="3" id="KW-1185">Reference proteome</keyword>
<dbReference type="AlphaFoldDB" id="A0A239LI96"/>
<organism evidence="2 3">
    <name type="scientific">Noviherbaspirillum humi</name>
    <dbReference type="NCBI Taxonomy" id="1688639"/>
    <lineage>
        <taxon>Bacteria</taxon>
        <taxon>Pseudomonadati</taxon>
        <taxon>Pseudomonadota</taxon>
        <taxon>Betaproteobacteria</taxon>
        <taxon>Burkholderiales</taxon>
        <taxon>Oxalobacteraceae</taxon>
        <taxon>Noviherbaspirillum</taxon>
    </lineage>
</organism>
<evidence type="ECO:0000313" key="2">
    <source>
        <dbReference type="EMBL" id="SNT30397.1"/>
    </source>
</evidence>
<evidence type="ECO:0000313" key="3">
    <source>
        <dbReference type="Proteomes" id="UP000198284"/>
    </source>
</evidence>
<dbReference type="Proteomes" id="UP000198284">
    <property type="component" value="Unassembled WGS sequence"/>
</dbReference>
<protein>
    <recommendedName>
        <fullName evidence="4">Homeodomain-like domain-containing protein</fullName>
    </recommendedName>
</protein>
<name>A0A239LI96_9BURK</name>
<evidence type="ECO:0000256" key="1">
    <source>
        <dbReference type="SAM" id="MobiDB-lite"/>
    </source>
</evidence>
<gene>
    <name evidence="2" type="ORF">SAMN06265795_12343</name>
</gene>
<sequence length="140" mass="15279">MNKLVEAGKRGRGQPPKEPPPDAAERIRALAADGFSMRGVAAGLGVVQDTLRKWFDHDQALKEAFELGRERERHVLHNVLYRAAVEDGNLTAAMFLLKSRHGYKEGQDPSEAGGRVTINFSLPAAMPAANFMTVSHDSNA</sequence>
<accession>A0A239LI96</accession>
<feature type="region of interest" description="Disordered" evidence="1">
    <location>
        <begin position="1"/>
        <end position="22"/>
    </location>
</feature>
<proteinExistence type="predicted"/>
<evidence type="ECO:0008006" key="4">
    <source>
        <dbReference type="Google" id="ProtNLM"/>
    </source>
</evidence>